<proteinExistence type="predicted"/>
<reference evidence="2 3" key="1">
    <citation type="submission" date="2020-07" db="EMBL/GenBank/DDBJ databases">
        <title>Sequencing the genomes of 1000 actinobacteria strains.</title>
        <authorList>
            <person name="Klenk H.-P."/>
        </authorList>
    </citation>
    <scope>NUCLEOTIDE SEQUENCE [LARGE SCALE GENOMIC DNA]</scope>
    <source>
        <strain evidence="2 3">DSM 7487</strain>
    </source>
</reference>
<name>A0A7Y9DLS2_9ACTN</name>
<dbReference type="EMBL" id="JACCBB010000001">
    <property type="protein sequence ID" value="NYD22962.1"/>
    <property type="molecule type" value="Genomic_DNA"/>
</dbReference>
<keyword evidence="1" id="KW-0812">Transmembrane</keyword>
<feature type="transmembrane region" description="Helical" evidence="1">
    <location>
        <begin position="122"/>
        <end position="140"/>
    </location>
</feature>
<evidence type="ECO:0000256" key="1">
    <source>
        <dbReference type="SAM" id="Phobius"/>
    </source>
</evidence>
<evidence type="ECO:0000313" key="3">
    <source>
        <dbReference type="Proteomes" id="UP000521922"/>
    </source>
</evidence>
<feature type="transmembrane region" description="Helical" evidence="1">
    <location>
        <begin position="218"/>
        <end position="235"/>
    </location>
</feature>
<feature type="transmembrane region" description="Helical" evidence="1">
    <location>
        <begin position="191"/>
        <end position="211"/>
    </location>
</feature>
<feature type="transmembrane region" description="Helical" evidence="1">
    <location>
        <begin position="318"/>
        <end position="338"/>
    </location>
</feature>
<feature type="transmembrane region" description="Helical" evidence="1">
    <location>
        <begin position="64"/>
        <end position="86"/>
    </location>
</feature>
<feature type="transmembrane region" description="Helical" evidence="1">
    <location>
        <begin position="160"/>
        <end position="179"/>
    </location>
</feature>
<accession>A0A7Y9DLS2</accession>
<evidence type="ECO:0000313" key="2">
    <source>
        <dbReference type="EMBL" id="NYD22962.1"/>
    </source>
</evidence>
<organism evidence="2 3">
    <name type="scientific">Kineococcus aurantiacus</name>
    <dbReference type="NCBI Taxonomy" id="37633"/>
    <lineage>
        <taxon>Bacteria</taxon>
        <taxon>Bacillati</taxon>
        <taxon>Actinomycetota</taxon>
        <taxon>Actinomycetes</taxon>
        <taxon>Kineosporiales</taxon>
        <taxon>Kineosporiaceae</taxon>
        <taxon>Kineococcus</taxon>
    </lineage>
</organism>
<comment type="caution">
    <text evidence="2">The sequence shown here is derived from an EMBL/GenBank/DDBJ whole genome shotgun (WGS) entry which is preliminary data.</text>
</comment>
<keyword evidence="1" id="KW-0472">Membrane</keyword>
<feature type="transmembrane region" description="Helical" evidence="1">
    <location>
        <begin position="93"/>
        <end position="110"/>
    </location>
</feature>
<feature type="transmembrane region" description="Helical" evidence="1">
    <location>
        <begin position="276"/>
        <end position="306"/>
    </location>
</feature>
<gene>
    <name evidence="2" type="ORF">BJ968_002502</name>
</gene>
<protein>
    <submittedName>
        <fullName evidence="2">Uncharacterized protein</fullName>
    </submittedName>
</protein>
<dbReference type="AlphaFoldDB" id="A0A7Y9DLS2"/>
<feature type="transmembrane region" description="Helical" evidence="1">
    <location>
        <begin position="247"/>
        <end position="264"/>
    </location>
</feature>
<keyword evidence="3" id="KW-1185">Reference proteome</keyword>
<dbReference type="RefSeq" id="WP_179752336.1">
    <property type="nucleotide sequence ID" value="NZ_BAAAGN010000001.1"/>
</dbReference>
<dbReference type="Proteomes" id="UP000521922">
    <property type="component" value="Unassembled WGS sequence"/>
</dbReference>
<keyword evidence="1" id="KW-1133">Transmembrane helix</keyword>
<sequence>METTGFDRARTGGRSAGPLGGAAVLLGAWAWGLAASSTSAARAGELAALRGDHTAQMPGEGELVLLAHDARLAGMVAVAAGAGLLLGRRRGAVAGWAAAVAALVVANVALGHRVDGWDPPAAAAALLGAVAAVTALAVLAARRVGRPVGRPAPSSRAWDLAPGVLAAVTVPVLVLQGFGTDRYRPWLPADLGASDLVAAVASLLVVAGCALRCARTRGAARVAVLMPLACLVVLLEPSGGSVQVRGQLWAAGAALVTALAPFVLPGARSPWVRPLVLAAVGVAVGLVPALLVVPAVVGGVVSMAVLAPAGAVIGYDGLPVVGGALLLAPVGLLVVTLLPSDRPRTGPA</sequence>